<evidence type="ECO:0000313" key="2">
    <source>
        <dbReference type="Proteomes" id="UP000789342"/>
    </source>
</evidence>
<comment type="caution">
    <text evidence="1">The sequence shown here is derived from an EMBL/GenBank/DDBJ whole genome shotgun (WGS) entry which is preliminary data.</text>
</comment>
<feature type="non-terminal residue" evidence="1">
    <location>
        <position position="95"/>
    </location>
</feature>
<dbReference type="Proteomes" id="UP000789342">
    <property type="component" value="Unassembled WGS sequence"/>
</dbReference>
<dbReference type="GO" id="GO:0008270">
    <property type="term" value="F:zinc ion binding"/>
    <property type="evidence" value="ECO:0007669"/>
    <property type="project" value="InterPro"/>
</dbReference>
<accession>A0A9N9AT15</accession>
<gene>
    <name evidence="1" type="ORF">AMORRO_LOCUS5108</name>
</gene>
<dbReference type="EMBL" id="CAJVPV010002978">
    <property type="protein sequence ID" value="CAG8540638.1"/>
    <property type="molecule type" value="Genomic_DNA"/>
</dbReference>
<keyword evidence="2" id="KW-1185">Reference proteome</keyword>
<dbReference type="AlphaFoldDB" id="A0A9N9AT15"/>
<protein>
    <submittedName>
        <fullName evidence="1">11444_t:CDS:1</fullName>
    </submittedName>
</protein>
<reference evidence="1" key="1">
    <citation type="submission" date="2021-06" db="EMBL/GenBank/DDBJ databases">
        <authorList>
            <person name="Kallberg Y."/>
            <person name="Tangrot J."/>
            <person name="Rosling A."/>
        </authorList>
    </citation>
    <scope>NUCLEOTIDE SEQUENCE</scope>
    <source>
        <strain evidence="1">CL551</strain>
    </source>
</reference>
<dbReference type="InterPro" id="IPR036864">
    <property type="entry name" value="Zn2-C6_fun-type_DNA-bd_sf"/>
</dbReference>
<proteinExistence type="predicted"/>
<sequence length="95" mass="11486">MLTSRKHTTRACDGCRTLRKRCEYESLQDFCKRCIKRKKFYTFLSDTKKRGRKKIPFYEKPSGDPIIDAYMQIELVPRFNKHLPIFEHISNFKHL</sequence>
<evidence type="ECO:0000313" key="1">
    <source>
        <dbReference type="EMBL" id="CAG8540638.1"/>
    </source>
</evidence>
<organism evidence="1 2">
    <name type="scientific">Acaulospora morrowiae</name>
    <dbReference type="NCBI Taxonomy" id="94023"/>
    <lineage>
        <taxon>Eukaryota</taxon>
        <taxon>Fungi</taxon>
        <taxon>Fungi incertae sedis</taxon>
        <taxon>Mucoromycota</taxon>
        <taxon>Glomeromycotina</taxon>
        <taxon>Glomeromycetes</taxon>
        <taxon>Diversisporales</taxon>
        <taxon>Acaulosporaceae</taxon>
        <taxon>Acaulospora</taxon>
    </lineage>
</organism>
<dbReference type="GO" id="GO:0000981">
    <property type="term" value="F:DNA-binding transcription factor activity, RNA polymerase II-specific"/>
    <property type="evidence" value="ECO:0007669"/>
    <property type="project" value="InterPro"/>
</dbReference>
<name>A0A9N9AT15_9GLOM</name>
<dbReference type="SUPFAM" id="SSF57701">
    <property type="entry name" value="Zn2/Cys6 DNA-binding domain"/>
    <property type="match status" value="1"/>
</dbReference>